<organism evidence="2 3">
    <name type="scientific">Streptomyces brasiliscabiei</name>
    <dbReference type="NCBI Taxonomy" id="2736302"/>
    <lineage>
        <taxon>Bacteria</taxon>
        <taxon>Bacillati</taxon>
        <taxon>Actinomycetota</taxon>
        <taxon>Actinomycetes</taxon>
        <taxon>Kitasatosporales</taxon>
        <taxon>Streptomycetaceae</taxon>
        <taxon>Streptomyces</taxon>
    </lineage>
</organism>
<gene>
    <name evidence="2" type="ORF">WB403_31680</name>
</gene>
<dbReference type="EMBL" id="JBBAYM010000024">
    <property type="protein sequence ID" value="MEI5613717.1"/>
    <property type="molecule type" value="Genomic_DNA"/>
</dbReference>
<keyword evidence="3" id="KW-1185">Reference proteome</keyword>
<evidence type="ECO:0000256" key="1">
    <source>
        <dbReference type="SAM" id="MobiDB-lite"/>
    </source>
</evidence>
<accession>A0ABU8GKI3</accession>
<comment type="caution">
    <text evidence="2">The sequence shown here is derived from an EMBL/GenBank/DDBJ whole genome shotgun (WGS) entry which is preliminary data.</text>
</comment>
<evidence type="ECO:0000313" key="3">
    <source>
        <dbReference type="Proteomes" id="UP001365781"/>
    </source>
</evidence>
<dbReference type="GeneID" id="89232566"/>
<name>A0ABU8GKI3_9ACTN</name>
<feature type="compositionally biased region" description="Basic residues" evidence="1">
    <location>
        <begin position="91"/>
        <end position="121"/>
    </location>
</feature>
<dbReference type="Proteomes" id="UP001365781">
    <property type="component" value="Unassembled WGS sequence"/>
</dbReference>
<sequence length="152" mass="16014">MVTAFTAALADPAPVARTGVAELHTRGETSEQGAGSGVASALHGVTASSPHRTPPSAITSPLPSVQWSTVLQVHQLASRAEPRAQLADPRPKRRHPPDHRRARRTRSRGAGRTRPHPRCPAHRPADHTDALGACAGQERPQSLIPTSPPGST</sequence>
<protein>
    <submittedName>
        <fullName evidence="2">Uncharacterized protein</fullName>
    </submittedName>
</protein>
<feature type="region of interest" description="Disordered" evidence="1">
    <location>
        <begin position="24"/>
        <end position="63"/>
    </location>
</feature>
<dbReference type="RefSeq" id="WP_308057809.1">
    <property type="nucleotide sequence ID" value="NZ_JBBAYL010000018.1"/>
</dbReference>
<proteinExistence type="predicted"/>
<reference evidence="2 3" key="1">
    <citation type="submission" date="2024-03" db="EMBL/GenBank/DDBJ databases">
        <title>First Report of Pectobacterium brasiliscabiei causing potato scab in china.</title>
        <authorList>
            <person name="Handique U."/>
        </authorList>
    </citation>
    <scope>NUCLEOTIDE SEQUENCE [LARGE SCALE GENOMIC DNA]</scope>
    <source>
        <strain evidence="2 3">ZRIMU1503</strain>
    </source>
</reference>
<feature type="compositionally biased region" description="Polar residues" evidence="1">
    <location>
        <begin position="46"/>
        <end position="63"/>
    </location>
</feature>
<feature type="region of interest" description="Disordered" evidence="1">
    <location>
        <begin position="76"/>
        <end position="152"/>
    </location>
</feature>
<evidence type="ECO:0000313" key="2">
    <source>
        <dbReference type="EMBL" id="MEI5613717.1"/>
    </source>
</evidence>